<dbReference type="RefSeq" id="WP_131356197.1">
    <property type="nucleotide sequence ID" value="NZ_SJKB01000004.1"/>
</dbReference>
<proteinExistence type="predicted"/>
<protein>
    <submittedName>
        <fullName evidence="1">Uncharacterized protein</fullName>
    </submittedName>
</protein>
<dbReference type="EMBL" id="SJKB01000004">
    <property type="protein sequence ID" value="TCC62251.1"/>
    <property type="molecule type" value="Genomic_DNA"/>
</dbReference>
<accession>A0A4R0KNB5</accession>
<dbReference type="Gene3D" id="3.40.50.720">
    <property type="entry name" value="NAD(P)-binding Rossmann-like Domain"/>
    <property type="match status" value="1"/>
</dbReference>
<dbReference type="AlphaFoldDB" id="A0A4R0KNB5"/>
<organism evidence="1 2">
    <name type="scientific">Kribbella pittospori</name>
    <dbReference type="NCBI Taxonomy" id="722689"/>
    <lineage>
        <taxon>Bacteria</taxon>
        <taxon>Bacillati</taxon>
        <taxon>Actinomycetota</taxon>
        <taxon>Actinomycetes</taxon>
        <taxon>Propionibacteriales</taxon>
        <taxon>Kribbellaceae</taxon>
        <taxon>Kribbella</taxon>
    </lineage>
</organism>
<name>A0A4R0KNB5_9ACTN</name>
<sequence length="68" mass="7802">MFVSSDSISRGRIRLDDLQHEQEWTQDAAYADSKLAMAALAFALARRWPDVLSRSTPRRTTSTCRKRC</sequence>
<gene>
    <name evidence="1" type="ORF">E0H73_16230</name>
</gene>
<evidence type="ECO:0000313" key="1">
    <source>
        <dbReference type="EMBL" id="TCC62251.1"/>
    </source>
</evidence>
<dbReference type="Proteomes" id="UP000291144">
    <property type="component" value="Unassembled WGS sequence"/>
</dbReference>
<reference evidence="1 2" key="1">
    <citation type="submission" date="2019-02" db="EMBL/GenBank/DDBJ databases">
        <title>Kribbella capetownensis sp. nov. and Kribbella speibonae sp. nov., isolated from soil.</title>
        <authorList>
            <person name="Curtis S.M."/>
            <person name="Norton I."/>
            <person name="Everest G.J."/>
            <person name="Meyers P.R."/>
        </authorList>
    </citation>
    <scope>NUCLEOTIDE SEQUENCE [LARGE SCALE GENOMIC DNA]</scope>
    <source>
        <strain evidence="1 2">NRRL B-24813</strain>
    </source>
</reference>
<comment type="caution">
    <text evidence="1">The sequence shown here is derived from an EMBL/GenBank/DDBJ whole genome shotgun (WGS) entry which is preliminary data.</text>
</comment>
<keyword evidence="2" id="KW-1185">Reference proteome</keyword>
<evidence type="ECO:0000313" key="2">
    <source>
        <dbReference type="Proteomes" id="UP000291144"/>
    </source>
</evidence>